<dbReference type="SUPFAM" id="SSF53955">
    <property type="entry name" value="Lysozyme-like"/>
    <property type="match status" value="1"/>
</dbReference>
<evidence type="ECO:0000313" key="17">
    <source>
        <dbReference type="Proteomes" id="UP000319263"/>
    </source>
</evidence>
<keyword evidence="11" id="KW-0961">Cell wall biogenesis/degradation</keyword>
<keyword evidence="10" id="KW-0511">Multifunctional enzyme</keyword>
<feature type="compositionally biased region" description="Basic and acidic residues" evidence="14">
    <location>
        <begin position="775"/>
        <end position="797"/>
    </location>
</feature>
<dbReference type="OrthoDB" id="9766909at2"/>
<dbReference type="GO" id="GO:0008658">
    <property type="term" value="F:penicillin binding"/>
    <property type="evidence" value="ECO:0007669"/>
    <property type="project" value="InterPro"/>
</dbReference>
<evidence type="ECO:0000256" key="9">
    <source>
        <dbReference type="ARBA" id="ARBA00022984"/>
    </source>
</evidence>
<evidence type="ECO:0000256" key="5">
    <source>
        <dbReference type="ARBA" id="ARBA00022676"/>
    </source>
</evidence>
<comment type="similarity">
    <text evidence="1">In the C-terminal section; belongs to the transpeptidase family.</text>
</comment>
<evidence type="ECO:0000256" key="4">
    <source>
        <dbReference type="ARBA" id="ARBA00022670"/>
    </source>
</evidence>
<dbReference type="Gene3D" id="1.10.3810.10">
    <property type="entry name" value="Biosynthetic peptidoglycan transglycosylase-like"/>
    <property type="match status" value="1"/>
</dbReference>
<keyword evidence="8" id="KW-0133">Cell shape</keyword>
<dbReference type="InterPro" id="IPR001264">
    <property type="entry name" value="Glyco_trans_51"/>
</dbReference>
<evidence type="ECO:0000256" key="14">
    <source>
        <dbReference type="SAM" id="MobiDB-lite"/>
    </source>
</evidence>
<evidence type="ECO:0000256" key="6">
    <source>
        <dbReference type="ARBA" id="ARBA00022679"/>
    </source>
</evidence>
<organism evidence="16 17">
    <name type="scientific">Microlunatus elymi</name>
    <dbReference type="NCBI Taxonomy" id="2596828"/>
    <lineage>
        <taxon>Bacteria</taxon>
        <taxon>Bacillati</taxon>
        <taxon>Actinomycetota</taxon>
        <taxon>Actinomycetes</taxon>
        <taxon>Propionibacteriales</taxon>
        <taxon>Propionibacteriaceae</taxon>
        <taxon>Microlunatus</taxon>
    </lineage>
</organism>
<dbReference type="SUPFAM" id="SSF56601">
    <property type="entry name" value="beta-lactamase/transpeptidase-like"/>
    <property type="match status" value="1"/>
</dbReference>
<proteinExistence type="inferred from homology"/>
<dbReference type="KEGG" id="mik:FOE78_18995"/>
<protein>
    <submittedName>
        <fullName evidence="16">PASTA domain-containing protein</fullName>
    </submittedName>
</protein>
<dbReference type="Pfam" id="PF03793">
    <property type="entry name" value="PASTA"/>
    <property type="match status" value="1"/>
</dbReference>
<keyword evidence="7" id="KW-0378">Hydrolase</keyword>
<feature type="domain" description="PASTA" evidence="15">
    <location>
        <begin position="709"/>
        <end position="773"/>
    </location>
</feature>
<reference evidence="16 17" key="1">
    <citation type="submission" date="2019-07" db="EMBL/GenBank/DDBJ databases">
        <title>Microlunatus dokdonensis sp. nov. isolated from the rhizospheric soil of the wild plant Elymus tsukushiensis.</title>
        <authorList>
            <person name="Ghim S.-Y."/>
            <person name="Hwang Y.-J."/>
            <person name="Son J.-S."/>
            <person name="Shin J.-H."/>
        </authorList>
    </citation>
    <scope>NUCLEOTIDE SEQUENCE [LARGE SCALE GENOMIC DNA]</scope>
    <source>
        <strain evidence="16 17">KUDC0627</strain>
    </source>
</reference>
<dbReference type="PANTHER" id="PTHR32282:SF33">
    <property type="entry name" value="PEPTIDOGLYCAN GLYCOSYLTRANSFERASE"/>
    <property type="match status" value="1"/>
</dbReference>
<dbReference type="Gene3D" id="3.30.10.20">
    <property type="match status" value="1"/>
</dbReference>
<evidence type="ECO:0000256" key="10">
    <source>
        <dbReference type="ARBA" id="ARBA00023268"/>
    </source>
</evidence>
<dbReference type="PROSITE" id="PS51178">
    <property type="entry name" value="PASTA"/>
    <property type="match status" value="1"/>
</dbReference>
<evidence type="ECO:0000256" key="8">
    <source>
        <dbReference type="ARBA" id="ARBA00022960"/>
    </source>
</evidence>
<dbReference type="EMBL" id="CP041692">
    <property type="protein sequence ID" value="QDP97718.1"/>
    <property type="molecule type" value="Genomic_DNA"/>
</dbReference>
<comment type="catalytic activity">
    <reaction evidence="12">
        <text>Preferential cleavage: (Ac)2-L-Lys-D-Ala-|-D-Ala. Also transpeptidation of peptidyl-alanyl moieties that are N-acyl substituents of D-alanine.</text>
        <dbReference type="EC" id="3.4.16.4"/>
    </reaction>
</comment>
<evidence type="ECO:0000256" key="13">
    <source>
        <dbReference type="ARBA" id="ARBA00049902"/>
    </source>
</evidence>
<dbReference type="Pfam" id="PF00912">
    <property type="entry name" value="Transgly"/>
    <property type="match status" value="1"/>
</dbReference>
<evidence type="ECO:0000256" key="1">
    <source>
        <dbReference type="ARBA" id="ARBA00007090"/>
    </source>
</evidence>
<dbReference type="GO" id="GO:0009002">
    <property type="term" value="F:serine-type D-Ala-D-Ala carboxypeptidase activity"/>
    <property type="evidence" value="ECO:0007669"/>
    <property type="project" value="UniProtKB-EC"/>
</dbReference>
<evidence type="ECO:0000313" key="16">
    <source>
        <dbReference type="EMBL" id="QDP97718.1"/>
    </source>
</evidence>
<dbReference type="InterPro" id="IPR023346">
    <property type="entry name" value="Lysozyme-like_dom_sf"/>
</dbReference>
<keyword evidence="3" id="KW-0121">Carboxypeptidase</keyword>
<dbReference type="GO" id="GO:0071555">
    <property type="term" value="P:cell wall organization"/>
    <property type="evidence" value="ECO:0007669"/>
    <property type="project" value="UniProtKB-KW"/>
</dbReference>
<dbReference type="AlphaFoldDB" id="A0A516Q2T3"/>
<dbReference type="PANTHER" id="PTHR32282">
    <property type="entry name" value="BINDING PROTEIN TRANSPEPTIDASE, PUTATIVE-RELATED"/>
    <property type="match status" value="1"/>
</dbReference>
<evidence type="ECO:0000256" key="11">
    <source>
        <dbReference type="ARBA" id="ARBA00023316"/>
    </source>
</evidence>
<comment type="similarity">
    <text evidence="2">In the N-terminal section; belongs to the glycosyltransferase 51 family.</text>
</comment>
<dbReference type="Gene3D" id="3.40.710.10">
    <property type="entry name" value="DD-peptidase/beta-lactamase superfamily"/>
    <property type="match status" value="1"/>
</dbReference>
<keyword evidence="9" id="KW-0573">Peptidoglycan synthesis</keyword>
<keyword evidence="5" id="KW-0328">Glycosyltransferase</keyword>
<dbReference type="FunFam" id="1.10.3810.10:FF:000001">
    <property type="entry name" value="Penicillin-binding protein 1A"/>
    <property type="match status" value="1"/>
</dbReference>
<dbReference type="InterPro" id="IPR050396">
    <property type="entry name" value="Glycosyltr_51/Transpeptidase"/>
</dbReference>
<keyword evidence="4" id="KW-0645">Protease</keyword>
<keyword evidence="17" id="KW-1185">Reference proteome</keyword>
<comment type="catalytic activity">
    <reaction evidence="13">
        <text>[GlcNAc-(1-&gt;4)-Mur2Ac(oyl-L-Ala-gamma-D-Glu-L-Lys-D-Ala-D-Ala)](n)-di-trans,octa-cis-undecaprenyl diphosphate + beta-D-GlcNAc-(1-&gt;4)-Mur2Ac(oyl-L-Ala-gamma-D-Glu-L-Lys-D-Ala-D-Ala)-di-trans,octa-cis-undecaprenyl diphosphate = [GlcNAc-(1-&gt;4)-Mur2Ac(oyl-L-Ala-gamma-D-Glu-L-Lys-D-Ala-D-Ala)](n+1)-di-trans,octa-cis-undecaprenyl diphosphate + di-trans,octa-cis-undecaprenyl diphosphate + H(+)</text>
        <dbReference type="Rhea" id="RHEA:23708"/>
        <dbReference type="Rhea" id="RHEA-COMP:9602"/>
        <dbReference type="Rhea" id="RHEA-COMP:9603"/>
        <dbReference type="ChEBI" id="CHEBI:15378"/>
        <dbReference type="ChEBI" id="CHEBI:58405"/>
        <dbReference type="ChEBI" id="CHEBI:60033"/>
        <dbReference type="ChEBI" id="CHEBI:78435"/>
        <dbReference type="EC" id="2.4.99.28"/>
    </reaction>
</comment>
<dbReference type="SMART" id="SM00740">
    <property type="entry name" value="PASTA"/>
    <property type="match status" value="1"/>
</dbReference>
<dbReference type="InterPro" id="IPR012338">
    <property type="entry name" value="Beta-lactam/transpept-like"/>
</dbReference>
<evidence type="ECO:0000256" key="7">
    <source>
        <dbReference type="ARBA" id="ARBA00022801"/>
    </source>
</evidence>
<accession>A0A516Q2T3</accession>
<dbReference type="CDD" id="cd06577">
    <property type="entry name" value="PASTA_pknB"/>
    <property type="match status" value="1"/>
</dbReference>
<evidence type="ECO:0000259" key="15">
    <source>
        <dbReference type="PROSITE" id="PS51178"/>
    </source>
</evidence>
<evidence type="ECO:0000256" key="12">
    <source>
        <dbReference type="ARBA" id="ARBA00034000"/>
    </source>
</evidence>
<keyword evidence="6" id="KW-0808">Transferase</keyword>
<dbReference type="InterPro" id="IPR001460">
    <property type="entry name" value="PCN-bd_Tpept"/>
</dbReference>
<dbReference type="GO" id="GO:0008955">
    <property type="term" value="F:peptidoglycan glycosyltransferase activity"/>
    <property type="evidence" value="ECO:0007669"/>
    <property type="project" value="UniProtKB-EC"/>
</dbReference>
<evidence type="ECO:0000256" key="3">
    <source>
        <dbReference type="ARBA" id="ARBA00022645"/>
    </source>
</evidence>
<dbReference type="GO" id="GO:0030288">
    <property type="term" value="C:outer membrane-bounded periplasmic space"/>
    <property type="evidence" value="ECO:0007669"/>
    <property type="project" value="TreeGrafter"/>
</dbReference>
<dbReference type="Proteomes" id="UP000319263">
    <property type="component" value="Chromosome"/>
</dbReference>
<dbReference type="GO" id="GO:0009252">
    <property type="term" value="P:peptidoglycan biosynthetic process"/>
    <property type="evidence" value="ECO:0007669"/>
    <property type="project" value="UniProtKB-KW"/>
</dbReference>
<evidence type="ECO:0000256" key="2">
    <source>
        <dbReference type="ARBA" id="ARBA00007739"/>
    </source>
</evidence>
<sequence length="797" mass="84575">MPSGLKRVGAVTGAGALFVVVSALCGLLVAGLAIPFAAASGVGARAANDQLTKIPTNLTTPPQPQRSKVLDVNGNMLAYFYDENRIYVPLSKIAPVMRSALLSIEDHRFYQHGAFDPKGTLRAFVTNHAAGGTVQGGSSITQQYVKMVLVNEATLAGDEQAVKDAQETTYQRKITELRYAIALEQKLSKDQILERYLNLAYFGDGAYGVEAAARHYFGTTAAKLTLPQAAMLAGLVQSPDSDNPVQHPQAGLDRRNQVLSRMAELGEITPQQAQATIKTGFDAKQVQHVRNGCIDTRYPFLCDYVRRSLLNDPSLGETVQDREKTIDRGGLTVQTAIDPKTQDMAQRSVSKMIGATDPLISTMDMIQPGTGLIVAMAQSRPVMGKDAKLGETYYNYSVPQSMGGGQGFQAGSTFKAFTAAAALQKGIPIAKKFDAKKTMNFGGAHFDSCERRTSIAGDWKVSNSTGRSGEMDMAKAAAWSVNTYFVQLELATGMCDVTRMAAEVGAQSSVQSAPITSYDDKPSFTLGTVEVSPLSMAEAYATFASGGIHCDPIIISKITTAAGKQIAAPSANCKRVISADVAAAVNKLLTGVVDGGSAPRARLDDHRPQAGKTGTIDSNAAVWFAGYTPEIAGAAMISIDSTMAPFNKAKPGYRSSGLKGFTVPSTHTFLSGSGGGDAGPGIWKPAVTAYLADKPATAFADVPDAYVHGKQVDFPDLTGLKTDEAIKKLKDSGLTVTREEKASDSVPKGKLIGFSPSSGKIAQYGTVKAVFSTGPEKKPDDHTKKPADRAKKRDQHR</sequence>
<dbReference type="GO" id="GO:0008360">
    <property type="term" value="P:regulation of cell shape"/>
    <property type="evidence" value="ECO:0007669"/>
    <property type="project" value="UniProtKB-KW"/>
</dbReference>
<dbReference type="RefSeq" id="WP_143987675.1">
    <property type="nucleotide sequence ID" value="NZ_CP041692.1"/>
</dbReference>
<dbReference type="InterPro" id="IPR036950">
    <property type="entry name" value="PBP_transglycosylase"/>
</dbReference>
<dbReference type="InterPro" id="IPR005543">
    <property type="entry name" value="PASTA_dom"/>
</dbReference>
<feature type="region of interest" description="Disordered" evidence="14">
    <location>
        <begin position="738"/>
        <end position="797"/>
    </location>
</feature>
<dbReference type="GO" id="GO:0006508">
    <property type="term" value="P:proteolysis"/>
    <property type="evidence" value="ECO:0007669"/>
    <property type="project" value="UniProtKB-KW"/>
</dbReference>
<gene>
    <name evidence="16" type="ORF">FOE78_18995</name>
</gene>
<name>A0A516Q2T3_9ACTN</name>
<dbReference type="Pfam" id="PF00905">
    <property type="entry name" value="Transpeptidase"/>
    <property type="match status" value="1"/>
</dbReference>